<gene>
    <name evidence="2" type="ORF">Sipo8835_38355</name>
</gene>
<comment type="caution">
    <text evidence="2">The sequence shown here is derived from an EMBL/GenBank/DDBJ whole genome shotgun (WGS) entry which is preliminary data.</text>
</comment>
<evidence type="ECO:0000313" key="2">
    <source>
        <dbReference type="EMBL" id="TQE20533.1"/>
    </source>
</evidence>
<protein>
    <submittedName>
        <fullName evidence="2">Uncharacterized protein</fullName>
    </submittedName>
</protein>
<feature type="region of interest" description="Disordered" evidence="1">
    <location>
        <begin position="96"/>
        <end position="117"/>
    </location>
</feature>
<sequence length="117" mass="12318">MRPPEPTEPAGPATTLRLLPWPSPEGKPCYLATDGEGGYVSRLADEMEAVQLTTATDLLGHARKVLACPTSPPAEVRFAAVRLAECLSDALRVAESRGGRLGMPSAEAGEGDEDTDE</sequence>
<reference evidence="2 3" key="1">
    <citation type="submission" date="2019-03" db="EMBL/GenBank/DDBJ databases">
        <title>Comparative genomic analyses of the sweetpotato soil rot pathogen, Streptomyces ipomoeae.</title>
        <authorList>
            <person name="Ruschel Soares N."/>
            <person name="Badger J.H."/>
            <person name="Huguet-Tapia J.C."/>
            <person name="Clark C.A."/>
            <person name="Pettis G.S."/>
        </authorList>
    </citation>
    <scope>NUCLEOTIDE SEQUENCE [LARGE SCALE GENOMIC DNA]</scope>
    <source>
        <strain evidence="2 3">88-35</strain>
    </source>
</reference>
<dbReference type="Proteomes" id="UP000318720">
    <property type="component" value="Unassembled WGS sequence"/>
</dbReference>
<proteinExistence type="predicted"/>
<evidence type="ECO:0000256" key="1">
    <source>
        <dbReference type="SAM" id="MobiDB-lite"/>
    </source>
</evidence>
<accession>A0AAE8VXP6</accession>
<dbReference type="AlphaFoldDB" id="A0AAE8VXP6"/>
<evidence type="ECO:0000313" key="3">
    <source>
        <dbReference type="Proteomes" id="UP000318720"/>
    </source>
</evidence>
<name>A0AAE8VXP6_9ACTN</name>
<feature type="region of interest" description="Disordered" evidence="1">
    <location>
        <begin position="1"/>
        <end position="27"/>
    </location>
</feature>
<organism evidence="2 3">
    <name type="scientific">Streptomyces ipomoeae</name>
    <dbReference type="NCBI Taxonomy" id="103232"/>
    <lineage>
        <taxon>Bacteria</taxon>
        <taxon>Bacillati</taxon>
        <taxon>Actinomycetota</taxon>
        <taxon>Actinomycetes</taxon>
        <taxon>Kitasatosporales</taxon>
        <taxon>Streptomycetaceae</taxon>
        <taxon>Streptomyces</taxon>
    </lineage>
</organism>
<dbReference type="EMBL" id="SPAZ01000304">
    <property type="protein sequence ID" value="TQE20533.1"/>
    <property type="molecule type" value="Genomic_DNA"/>
</dbReference>